<dbReference type="InterPro" id="IPR009057">
    <property type="entry name" value="Homeodomain-like_sf"/>
</dbReference>
<keyword evidence="7" id="KW-1185">Reference proteome</keyword>
<protein>
    <submittedName>
        <fullName evidence="6">TetR family transcriptional regulator</fullName>
    </submittedName>
</protein>
<gene>
    <name evidence="6" type="ORF">LVY72_11850</name>
</gene>
<organism evidence="6 7">
    <name type="scientific">Arthrobacter hankyongi</name>
    <dbReference type="NCBI Taxonomy" id="2904801"/>
    <lineage>
        <taxon>Bacteria</taxon>
        <taxon>Bacillati</taxon>
        <taxon>Actinomycetota</taxon>
        <taxon>Actinomycetes</taxon>
        <taxon>Micrococcales</taxon>
        <taxon>Micrococcaceae</taxon>
        <taxon>Arthrobacter</taxon>
    </lineage>
</organism>
<name>A0ABS9L802_9MICC</name>
<dbReference type="PANTHER" id="PTHR47506">
    <property type="entry name" value="TRANSCRIPTIONAL REGULATORY PROTEIN"/>
    <property type="match status" value="1"/>
</dbReference>
<dbReference type="SUPFAM" id="SSF46689">
    <property type="entry name" value="Homeodomain-like"/>
    <property type="match status" value="1"/>
</dbReference>
<evidence type="ECO:0000256" key="1">
    <source>
        <dbReference type="ARBA" id="ARBA00023015"/>
    </source>
</evidence>
<dbReference type="RefSeq" id="WP_237821066.1">
    <property type="nucleotide sequence ID" value="NZ_JAKLTQ010000007.1"/>
</dbReference>
<reference evidence="6" key="1">
    <citation type="submission" date="2022-01" db="EMBL/GenBank/DDBJ databases">
        <authorList>
            <person name="Jo J.-H."/>
            <person name="Im W.-T."/>
        </authorList>
    </citation>
    <scope>NUCLEOTIDE SEQUENCE</scope>
    <source>
        <strain evidence="6">I2-34</strain>
    </source>
</reference>
<dbReference type="PRINTS" id="PR00455">
    <property type="entry name" value="HTHTETR"/>
</dbReference>
<accession>A0ABS9L802</accession>
<dbReference type="Pfam" id="PF00440">
    <property type="entry name" value="TetR_N"/>
    <property type="match status" value="1"/>
</dbReference>
<feature type="DNA-binding region" description="H-T-H motif" evidence="4">
    <location>
        <begin position="32"/>
        <end position="51"/>
    </location>
</feature>
<evidence type="ECO:0000313" key="7">
    <source>
        <dbReference type="Proteomes" id="UP001165368"/>
    </source>
</evidence>
<keyword evidence="2 4" id="KW-0238">DNA-binding</keyword>
<dbReference type="EMBL" id="JAKLTQ010000007">
    <property type="protein sequence ID" value="MCG2622604.1"/>
    <property type="molecule type" value="Genomic_DNA"/>
</dbReference>
<keyword evidence="1" id="KW-0805">Transcription regulation</keyword>
<dbReference type="SUPFAM" id="SSF48498">
    <property type="entry name" value="Tetracyclin repressor-like, C-terminal domain"/>
    <property type="match status" value="1"/>
</dbReference>
<comment type="caution">
    <text evidence="6">The sequence shown here is derived from an EMBL/GenBank/DDBJ whole genome shotgun (WGS) entry which is preliminary data.</text>
</comment>
<keyword evidence="3" id="KW-0804">Transcription</keyword>
<evidence type="ECO:0000256" key="3">
    <source>
        <dbReference type="ARBA" id="ARBA00023163"/>
    </source>
</evidence>
<evidence type="ECO:0000259" key="5">
    <source>
        <dbReference type="PROSITE" id="PS50977"/>
    </source>
</evidence>
<evidence type="ECO:0000313" key="6">
    <source>
        <dbReference type="EMBL" id="MCG2622604.1"/>
    </source>
</evidence>
<dbReference type="PROSITE" id="PS50977">
    <property type="entry name" value="HTH_TETR_2"/>
    <property type="match status" value="1"/>
</dbReference>
<sequence>MARSAKRSEGTRAALLEAALKVAAAYGVKGVTHRRIAAAAGISLGSTSYHFASLDDLLLEAFRYFAERETAKYNRLFDAAQDLEDLIEAALAVAQVQHSDATGATLLYELYAQGMRDPRYRSIIQQWSRTATARVEKLCPHEVAVRFEVIWEGLTYQRLLGDSSLSDRQARDFLRSALNPDPVPAKALHSLDGA</sequence>
<dbReference type="PANTHER" id="PTHR47506:SF6">
    <property type="entry name" value="HTH-TYPE TRANSCRIPTIONAL REPRESSOR NEMR"/>
    <property type="match status" value="1"/>
</dbReference>
<evidence type="ECO:0000256" key="2">
    <source>
        <dbReference type="ARBA" id="ARBA00023125"/>
    </source>
</evidence>
<feature type="domain" description="HTH tetR-type" evidence="5">
    <location>
        <begin position="9"/>
        <end position="69"/>
    </location>
</feature>
<dbReference type="Proteomes" id="UP001165368">
    <property type="component" value="Unassembled WGS sequence"/>
</dbReference>
<dbReference type="InterPro" id="IPR036271">
    <property type="entry name" value="Tet_transcr_reg_TetR-rel_C_sf"/>
</dbReference>
<evidence type="ECO:0000256" key="4">
    <source>
        <dbReference type="PROSITE-ProRule" id="PRU00335"/>
    </source>
</evidence>
<dbReference type="InterPro" id="IPR001647">
    <property type="entry name" value="HTH_TetR"/>
</dbReference>
<dbReference type="Gene3D" id="1.10.357.10">
    <property type="entry name" value="Tetracycline Repressor, domain 2"/>
    <property type="match status" value="1"/>
</dbReference>
<proteinExistence type="predicted"/>